<dbReference type="PATRIC" id="fig|28229.3.peg.297"/>
<sequence length="220" mass="25394">MSIKHSSVTHYQMKLLKFTSWFITFFILISVINPCYSSSESTWKLRHSEKSINIYTRKIANSKYLEIKAKVRLNTPFVHLLAKFSDDEKCWTWIKKCLSVKLLKHISDDEKIYYSVLTMPWPLSERDFVFHSVRKVEIQKGLATLELSPLSDIYKATKYVRASSTITYRLTSLSTSSSSLSIIMHTELGGTTPASLINSLLVNDLLNDIKELTRLFKNNL</sequence>
<dbReference type="SMART" id="SM00234">
    <property type="entry name" value="START"/>
    <property type="match status" value="1"/>
</dbReference>
<dbReference type="AlphaFoldDB" id="A0A099L5Z0"/>
<dbReference type="RefSeq" id="WP_081967666.1">
    <property type="nucleotide sequence ID" value="NZ_JQEC01000002.1"/>
</dbReference>
<protein>
    <submittedName>
        <fullName evidence="2">Lipid-binding START domain protein</fullName>
    </submittedName>
</protein>
<dbReference type="InterPro" id="IPR051213">
    <property type="entry name" value="START_lipid_transfer"/>
</dbReference>
<reference evidence="2 3" key="1">
    <citation type="submission" date="2014-08" db="EMBL/GenBank/DDBJ databases">
        <title>Genomic and Phenotypic Diversity of Colwellia psychrerythraea strains from Disparate Marine Basins.</title>
        <authorList>
            <person name="Techtmann S.M."/>
            <person name="Stelling S.C."/>
            <person name="Utturkar S.M."/>
            <person name="Alshibli N."/>
            <person name="Harris A."/>
            <person name="Brown S.D."/>
            <person name="Hazen T.C."/>
        </authorList>
    </citation>
    <scope>NUCLEOTIDE SEQUENCE [LARGE SCALE GENOMIC DNA]</scope>
    <source>
        <strain evidence="2 3">GAB14E</strain>
    </source>
</reference>
<organism evidence="2 3">
    <name type="scientific">Colwellia psychrerythraea</name>
    <name type="common">Vibrio psychroerythus</name>
    <dbReference type="NCBI Taxonomy" id="28229"/>
    <lineage>
        <taxon>Bacteria</taxon>
        <taxon>Pseudomonadati</taxon>
        <taxon>Pseudomonadota</taxon>
        <taxon>Gammaproteobacteria</taxon>
        <taxon>Alteromonadales</taxon>
        <taxon>Colwelliaceae</taxon>
        <taxon>Colwellia</taxon>
    </lineage>
</organism>
<dbReference type="InterPro" id="IPR002913">
    <property type="entry name" value="START_lipid-bd_dom"/>
</dbReference>
<dbReference type="Pfam" id="PF01852">
    <property type="entry name" value="START"/>
    <property type="match status" value="1"/>
</dbReference>
<feature type="domain" description="START" evidence="1">
    <location>
        <begin position="38"/>
        <end position="220"/>
    </location>
</feature>
<evidence type="ECO:0000313" key="2">
    <source>
        <dbReference type="EMBL" id="KGJ97552.1"/>
    </source>
</evidence>
<gene>
    <name evidence="2" type="ORF">GAB14E_1141</name>
</gene>
<evidence type="ECO:0000259" key="1">
    <source>
        <dbReference type="PROSITE" id="PS50848"/>
    </source>
</evidence>
<proteinExistence type="predicted"/>
<dbReference type="PANTHER" id="PTHR19308">
    <property type="entry name" value="PHOSPHATIDYLCHOLINE TRANSFER PROTEIN"/>
    <property type="match status" value="1"/>
</dbReference>
<dbReference type="GO" id="GO:0005737">
    <property type="term" value="C:cytoplasm"/>
    <property type="evidence" value="ECO:0007669"/>
    <property type="project" value="UniProtKB-ARBA"/>
</dbReference>
<dbReference type="PANTHER" id="PTHR19308:SF14">
    <property type="entry name" value="START DOMAIN-CONTAINING PROTEIN"/>
    <property type="match status" value="1"/>
</dbReference>
<dbReference type="PROSITE" id="PS50848">
    <property type="entry name" value="START"/>
    <property type="match status" value="1"/>
</dbReference>
<dbReference type="Proteomes" id="UP000029868">
    <property type="component" value="Unassembled WGS sequence"/>
</dbReference>
<dbReference type="Gene3D" id="3.30.530.20">
    <property type="match status" value="1"/>
</dbReference>
<dbReference type="OrthoDB" id="5734556at2"/>
<comment type="caution">
    <text evidence="2">The sequence shown here is derived from an EMBL/GenBank/DDBJ whole genome shotgun (WGS) entry which is preliminary data.</text>
</comment>
<dbReference type="InterPro" id="IPR023393">
    <property type="entry name" value="START-like_dom_sf"/>
</dbReference>
<accession>A0A099L5Z0</accession>
<evidence type="ECO:0000313" key="3">
    <source>
        <dbReference type="Proteomes" id="UP000029868"/>
    </source>
</evidence>
<dbReference type="GO" id="GO:0008289">
    <property type="term" value="F:lipid binding"/>
    <property type="evidence" value="ECO:0007669"/>
    <property type="project" value="InterPro"/>
</dbReference>
<name>A0A099L5Z0_COLPS</name>
<dbReference type="SUPFAM" id="SSF55961">
    <property type="entry name" value="Bet v1-like"/>
    <property type="match status" value="1"/>
</dbReference>
<dbReference type="EMBL" id="JQEC01000002">
    <property type="protein sequence ID" value="KGJ97552.1"/>
    <property type="molecule type" value="Genomic_DNA"/>
</dbReference>